<dbReference type="Pfam" id="PF00593">
    <property type="entry name" value="TonB_dep_Rec_b-barrel"/>
    <property type="match status" value="1"/>
</dbReference>
<evidence type="ECO:0000256" key="14">
    <source>
        <dbReference type="SAM" id="SignalP"/>
    </source>
</evidence>
<keyword evidence="6 14" id="KW-0732">Signal</keyword>
<protein>
    <submittedName>
        <fullName evidence="18">TonB-dependent receptor plug domain-containing protein</fullName>
    </submittedName>
</protein>
<dbReference type="AlphaFoldDB" id="A0A8B6X6P0"/>
<dbReference type="PROSITE" id="PS52016">
    <property type="entry name" value="TONB_DEPENDENT_REC_3"/>
    <property type="match status" value="1"/>
</dbReference>
<feature type="domain" description="TonB-dependent receptor plug" evidence="16">
    <location>
        <begin position="52"/>
        <end position="151"/>
    </location>
</feature>
<dbReference type="InterPro" id="IPR037066">
    <property type="entry name" value="Plug_dom_sf"/>
</dbReference>
<keyword evidence="4 11" id="KW-1134">Transmembrane beta strand</keyword>
<dbReference type="GO" id="GO:0044718">
    <property type="term" value="P:siderophore transmembrane transport"/>
    <property type="evidence" value="ECO:0007669"/>
    <property type="project" value="TreeGrafter"/>
</dbReference>
<sequence>MQIPSRRQRLALLIAAIGGGFATAAIADDATSAFSLGKVEVAAPVGGPPIGTADVIDAATIQAADRFTVGDALTLTPGINIGKHGQRNEQVVYVRGFDTRQVQLFIDGIPVYVPYDGNVDLGRFTTFDLARIDISKGFSAMAYGSNTLGGAINLVSRRPVREFEGDAGGGIDFVGRGEPFRSRAFANVGTNQGLWYLQLGAATLDQDRTPLPTGYRPPKGDDGGWRDNSQAADTRTSVKLGLTPRAGDEYALSFIQQNGSKGDPPYAGRVASPAYWRWPYWNKDSVYLSTSTALGIHTVKVRAFNDRFRNSLFAYDDATYTTQNRPSSFQSWYDDYSNGLALQDDIAVAPGNRLSVAAQLKIDVHREHNAGEPWRWFKDRTTSLSIEDSHAVTPRLTLVAGLGRDARRAVQAEDYNSTTKVVSDFPRVDDSALNGQVGVFYRLGDDGRLHATVARKSRFPTIKDRYSYRLGRAIPNAGLEPERANHYEIGWDGRAADTDLAVAVFHSDISNLIQNVVFPSALCPNYTPAGNCQQAQNVGRVRVDGIELSADRRGELLDVGGNYTGIARKNRSTPTVRLTDVPRHRFYGFARLHATPLLDLTASVDAQGYAYSDSTGAQVANGFAIANLKAGWTVAPGVLIEAGVRNLFDRYYAYAEGFPELGRTGFVQGRVKF</sequence>
<dbReference type="Pfam" id="PF07715">
    <property type="entry name" value="Plug"/>
    <property type="match status" value="1"/>
</dbReference>
<dbReference type="InterPro" id="IPR036942">
    <property type="entry name" value="Beta-barrel_TonB_sf"/>
</dbReference>
<dbReference type="InterPro" id="IPR039426">
    <property type="entry name" value="TonB-dep_rcpt-like"/>
</dbReference>
<reference evidence="18" key="3">
    <citation type="journal article" date="2004" name="FEBS Lett.">
        <title>The plug domain of a neisserial TonB-dependent transporter retains structural integrity in the absence of its transmembrane beta-barrel.</title>
        <authorList>
            <person name="Oke M."/>
            <person name="Sarra R."/>
            <person name="Ghirlando R."/>
            <person name="Farnaud S."/>
            <person name="Gorringe A.R."/>
            <person name="Evans R.W."/>
            <person name="Buchanan S.K."/>
        </authorList>
    </citation>
    <scope>NUCLEOTIDE SEQUENCE</scope>
</reference>
<evidence type="ECO:0000256" key="1">
    <source>
        <dbReference type="ARBA" id="ARBA00004571"/>
    </source>
</evidence>
<keyword evidence="5 11" id="KW-0812">Transmembrane</keyword>
<comment type="similarity">
    <text evidence="2 11 12">Belongs to the TonB-dependent receptor family.</text>
</comment>
<dbReference type="PANTHER" id="PTHR30069">
    <property type="entry name" value="TONB-DEPENDENT OUTER MEMBRANE RECEPTOR"/>
    <property type="match status" value="1"/>
</dbReference>
<keyword evidence="3 11" id="KW-0813">Transport</keyword>
<dbReference type="SUPFAM" id="SSF56935">
    <property type="entry name" value="Porins"/>
    <property type="match status" value="1"/>
</dbReference>
<proteinExistence type="inferred from homology"/>
<evidence type="ECO:0000313" key="17">
    <source>
        <dbReference type="Proteomes" id="UP000675920"/>
    </source>
</evidence>
<keyword evidence="8 11" id="KW-0472">Membrane</keyword>
<dbReference type="PANTHER" id="PTHR30069:SF29">
    <property type="entry name" value="HEMOGLOBIN AND HEMOGLOBIN-HAPTOGLOBIN-BINDING PROTEIN 1-RELATED"/>
    <property type="match status" value="1"/>
</dbReference>
<evidence type="ECO:0000256" key="5">
    <source>
        <dbReference type="ARBA" id="ARBA00022692"/>
    </source>
</evidence>
<evidence type="ECO:0000256" key="2">
    <source>
        <dbReference type="ARBA" id="ARBA00009810"/>
    </source>
</evidence>
<reference evidence="18" key="5">
    <citation type="submission" date="2025-08" db="UniProtKB">
        <authorList>
            <consortium name="RefSeq"/>
        </authorList>
    </citation>
    <scope>IDENTIFICATION</scope>
</reference>
<evidence type="ECO:0000256" key="12">
    <source>
        <dbReference type="RuleBase" id="RU003357"/>
    </source>
</evidence>
<evidence type="ECO:0000256" key="7">
    <source>
        <dbReference type="ARBA" id="ARBA00023077"/>
    </source>
</evidence>
<organism evidence="17 18">
    <name type="scientific">Derxia gummosa DSM 723</name>
    <dbReference type="NCBI Taxonomy" id="1121388"/>
    <lineage>
        <taxon>Bacteria</taxon>
        <taxon>Pseudomonadati</taxon>
        <taxon>Pseudomonadota</taxon>
        <taxon>Betaproteobacteria</taxon>
        <taxon>Burkholderiales</taxon>
        <taxon>Alcaligenaceae</taxon>
        <taxon>Derxia</taxon>
    </lineage>
</organism>
<reference evidence="18" key="1">
    <citation type="journal article" date="1999" name="Nat. Struct. Biol.">
        <title>Crystal structure of the outer membrane active transporter FepA from Escherichia coli.</title>
        <authorList>
            <person name="Buchanan S.K."/>
            <person name="Smith B.S."/>
            <person name="Venkatramani L."/>
            <person name="Xia D."/>
            <person name="Esser L."/>
            <person name="Palnitkar M."/>
            <person name="Chakraborty R."/>
            <person name="van der Helm D."/>
            <person name="Deisenhofer J."/>
        </authorList>
    </citation>
    <scope>NUCLEOTIDE SEQUENCE</scope>
</reference>
<dbReference type="OrthoDB" id="98353at2"/>
<evidence type="ECO:0000256" key="13">
    <source>
        <dbReference type="SAM" id="MobiDB-lite"/>
    </source>
</evidence>
<feature type="compositionally biased region" description="Polar residues" evidence="13">
    <location>
        <begin position="227"/>
        <end position="236"/>
    </location>
</feature>
<feature type="region of interest" description="Disordered" evidence="13">
    <location>
        <begin position="207"/>
        <end position="236"/>
    </location>
</feature>
<evidence type="ECO:0000256" key="10">
    <source>
        <dbReference type="ARBA" id="ARBA00023237"/>
    </source>
</evidence>
<dbReference type="RefSeq" id="WP_028312728.1">
    <property type="nucleotide sequence ID" value="NZ_KI519499.1"/>
</dbReference>
<dbReference type="Proteomes" id="UP000675920">
    <property type="component" value="Unplaced"/>
</dbReference>
<reference evidence="18" key="4">
    <citation type="journal article" date="2020" name="Acta Crystallogr. D Struct. Biol.">
        <title>The crystal structure of the TonB-dependent transporter YncD reveals a positively charged substrate-binding site.</title>
        <authorList>
            <person name="Grinter R."/>
            <person name="Lithgow T."/>
        </authorList>
    </citation>
    <scope>NUCLEOTIDE SEQUENCE</scope>
</reference>
<evidence type="ECO:0000256" key="9">
    <source>
        <dbReference type="ARBA" id="ARBA00023170"/>
    </source>
</evidence>
<accession>A0A8B6X6P0</accession>
<comment type="subcellular location">
    <subcellularLocation>
        <location evidence="1 11">Cell outer membrane</location>
        <topology evidence="1 11">Multi-pass membrane protein</topology>
    </subcellularLocation>
</comment>
<evidence type="ECO:0000256" key="8">
    <source>
        <dbReference type="ARBA" id="ARBA00023136"/>
    </source>
</evidence>
<feature type="chain" id="PRO_5034215841" evidence="14">
    <location>
        <begin position="28"/>
        <end position="673"/>
    </location>
</feature>
<dbReference type="InterPro" id="IPR012910">
    <property type="entry name" value="Plug_dom"/>
</dbReference>
<dbReference type="Gene3D" id="2.40.170.20">
    <property type="entry name" value="TonB-dependent receptor, beta-barrel domain"/>
    <property type="match status" value="1"/>
</dbReference>
<evidence type="ECO:0000256" key="6">
    <source>
        <dbReference type="ARBA" id="ARBA00022729"/>
    </source>
</evidence>
<reference evidence="18" key="2">
    <citation type="journal article" date="2002" name="Biochim. Biophys. Acta">
        <title>TonB-dependent receptors-structural perspectives.</title>
        <authorList>
            <person name="Ferguson A.D."/>
            <person name="Deisenhofer J."/>
        </authorList>
    </citation>
    <scope>NUCLEOTIDE SEQUENCE</scope>
</reference>
<dbReference type="InterPro" id="IPR000531">
    <property type="entry name" value="Beta-barrel_TonB"/>
</dbReference>
<evidence type="ECO:0000256" key="4">
    <source>
        <dbReference type="ARBA" id="ARBA00022452"/>
    </source>
</evidence>
<evidence type="ECO:0000256" key="11">
    <source>
        <dbReference type="PROSITE-ProRule" id="PRU01360"/>
    </source>
</evidence>
<dbReference type="GO" id="GO:0015344">
    <property type="term" value="F:siderophore uptake transmembrane transporter activity"/>
    <property type="evidence" value="ECO:0007669"/>
    <property type="project" value="TreeGrafter"/>
</dbReference>
<dbReference type="GO" id="GO:0009279">
    <property type="term" value="C:cell outer membrane"/>
    <property type="evidence" value="ECO:0007669"/>
    <property type="project" value="UniProtKB-SubCell"/>
</dbReference>
<feature type="domain" description="TonB-dependent receptor-like beta-barrel" evidence="15">
    <location>
        <begin position="225"/>
        <end position="647"/>
    </location>
</feature>
<keyword evidence="9 18" id="KW-0675">Receptor</keyword>
<evidence type="ECO:0000259" key="15">
    <source>
        <dbReference type="Pfam" id="PF00593"/>
    </source>
</evidence>
<evidence type="ECO:0000256" key="3">
    <source>
        <dbReference type="ARBA" id="ARBA00022448"/>
    </source>
</evidence>
<dbReference type="Gene3D" id="2.170.130.10">
    <property type="entry name" value="TonB-dependent receptor, plug domain"/>
    <property type="match status" value="1"/>
</dbReference>
<keyword evidence="10 11" id="KW-0998">Cell outer membrane</keyword>
<feature type="signal peptide" evidence="14">
    <location>
        <begin position="1"/>
        <end position="27"/>
    </location>
</feature>
<name>A0A8B6X6P0_9BURK</name>
<keyword evidence="17" id="KW-1185">Reference proteome</keyword>
<evidence type="ECO:0000313" key="18">
    <source>
        <dbReference type="RefSeq" id="WP_028312728.1"/>
    </source>
</evidence>
<keyword evidence="7 12" id="KW-0798">TonB box</keyword>
<evidence type="ECO:0000259" key="16">
    <source>
        <dbReference type="Pfam" id="PF07715"/>
    </source>
</evidence>